<feature type="region of interest" description="Disordered" evidence="1">
    <location>
        <begin position="176"/>
        <end position="213"/>
    </location>
</feature>
<feature type="region of interest" description="Disordered" evidence="1">
    <location>
        <begin position="268"/>
        <end position="344"/>
    </location>
</feature>
<gene>
    <name evidence="2" type="ORF">CRENBAI_001583</name>
</gene>
<name>A0AAV9RBX5_9TELE</name>
<dbReference type="EMBL" id="JAHHUM010002119">
    <property type="protein sequence ID" value="KAK5606037.1"/>
    <property type="molecule type" value="Genomic_DNA"/>
</dbReference>
<reference evidence="2 3" key="1">
    <citation type="submission" date="2021-06" db="EMBL/GenBank/DDBJ databases">
        <authorList>
            <person name="Palmer J.M."/>
        </authorList>
    </citation>
    <scope>NUCLEOTIDE SEQUENCE [LARGE SCALE GENOMIC DNA]</scope>
    <source>
        <strain evidence="2 3">MEX-2019</strain>
        <tissue evidence="2">Muscle</tissue>
    </source>
</reference>
<proteinExistence type="predicted"/>
<protein>
    <submittedName>
        <fullName evidence="2">Uncharacterized protein</fullName>
    </submittedName>
</protein>
<sequence>MLPARLHSGVLRYTNRDRMFPPNMDLADGRQESARDRWVQQQMEDEMRHLPADLEVLPSPLLLEQMERETVQRPSPPSSLVVCPDPAVKPASFSCRRKRRRGAFPCEEQSPIAAAVTSGAVVSLPADVKAAASIPASWPRLCPCRLCSFQSGLTAKVREMEEDYRTAIRQFYCRPPPSSPSLQSDAAVQPTSGLQSSAVTEQPTPGLQGTAAELPTPRFRVLLQLSRRQGSTAAPLCRLRCRKRDASAQVIGGPGDALTQVIGGLGDASAPTHATEGLGDASAPAQATEGPVDASAPAHATDGLGNASAPVHSTEGLGDASAPSHATEGLGDASAPAHATEGLGDASASATGLKAFQGLSERLVLVLVPEPCDEGFEDKPRLSLFLSGSRRSLSWSWPLNPETGGSWRKRRRILSLRGSRSSLSSFWPPRVPQTLHLSLSVPSALHLSPSVPSALHLPLRDRQALLKPLRDRQALLQPLRDRQAP</sequence>
<dbReference type="Proteomes" id="UP001311232">
    <property type="component" value="Unassembled WGS sequence"/>
</dbReference>
<feature type="compositionally biased region" description="Polar residues" evidence="1">
    <location>
        <begin position="180"/>
        <end position="207"/>
    </location>
</feature>
<evidence type="ECO:0000313" key="3">
    <source>
        <dbReference type="Proteomes" id="UP001311232"/>
    </source>
</evidence>
<evidence type="ECO:0000256" key="1">
    <source>
        <dbReference type="SAM" id="MobiDB-lite"/>
    </source>
</evidence>
<evidence type="ECO:0000313" key="2">
    <source>
        <dbReference type="EMBL" id="KAK5606037.1"/>
    </source>
</evidence>
<dbReference type="AlphaFoldDB" id="A0AAV9RBX5"/>
<keyword evidence="3" id="KW-1185">Reference proteome</keyword>
<accession>A0AAV9RBX5</accession>
<organism evidence="2 3">
    <name type="scientific">Crenichthys baileyi</name>
    <name type="common">White River springfish</name>
    <dbReference type="NCBI Taxonomy" id="28760"/>
    <lineage>
        <taxon>Eukaryota</taxon>
        <taxon>Metazoa</taxon>
        <taxon>Chordata</taxon>
        <taxon>Craniata</taxon>
        <taxon>Vertebrata</taxon>
        <taxon>Euteleostomi</taxon>
        <taxon>Actinopterygii</taxon>
        <taxon>Neopterygii</taxon>
        <taxon>Teleostei</taxon>
        <taxon>Neoteleostei</taxon>
        <taxon>Acanthomorphata</taxon>
        <taxon>Ovalentaria</taxon>
        <taxon>Atherinomorphae</taxon>
        <taxon>Cyprinodontiformes</taxon>
        <taxon>Goodeidae</taxon>
        <taxon>Crenichthys</taxon>
    </lineage>
</organism>
<comment type="caution">
    <text evidence="2">The sequence shown here is derived from an EMBL/GenBank/DDBJ whole genome shotgun (WGS) entry which is preliminary data.</text>
</comment>